<keyword evidence="3" id="KW-0489">Methyltransferase</keyword>
<name>A0AAV9IMD5_9RHOD</name>
<accession>A0AAV9IMD5</accession>
<dbReference type="EMBL" id="JANCYU010000067">
    <property type="protein sequence ID" value="KAK4528622.1"/>
    <property type="molecule type" value="Genomic_DNA"/>
</dbReference>
<dbReference type="CDD" id="cd02440">
    <property type="entry name" value="AdoMet_MTases"/>
    <property type="match status" value="1"/>
</dbReference>
<dbReference type="PANTHER" id="PTHR43648:SF1">
    <property type="entry name" value="ELECTRON TRANSFER FLAVOPROTEIN BETA SUBUNIT LYSINE METHYLTRANSFERASE"/>
    <property type="match status" value="1"/>
</dbReference>
<protein>
    <recommendedName>
        <fullName evidence="8">ETFB lysine methyltransferase</fullName>
    </recommendedName>
    <alternativeName>
        <fullName evidence="7">Protein N-lysine methyltransferase METTL20</fullName>
    </alternativeName>
</protein>
<comment type="caution">
    <text evidence="9">The sequence shown here is derived from an EMBL/GenBank/DDBJ whole genome shotgun (WGS) entry which is preliminary data.</text>
</comment>
<dbReference type="Proteomes" id="UP001300502">
    <property type="component" value="Unassembled WGS sequence"/>
</dbReference>
<dbReference type="GO" id="GO:0032259">
    <property type="term" value="P:methylation"/>
    <property type="evidence" value="ECO:0007669"/>
    <property type="project" value="UniProtKB-KW"/>
</dbReference>
<comment type="similarity">
    <text evidence="6">Belongs to the methyltransferase superfamily. ETFBKMT family.</text>
</comment>
<gene>
    <name evidence="9" type="ORF">GAYE_SCF62G6567</name>
</gene>
<evidence type="ECO:0000256" key="6">
    <source>
        <dbReference type="ARBA" id="ARBA00037932"/>
    </source>
</evidence>
<dbReference type="GO" id="GO:0016279">
    <property type="term" value="F:protein-lysine N-methyltransferase activity"/>
    <property type="evidence" value="ECO:0007669"/>
    <property type="project" value="TreeGrafter"/>
</dbReference>
<dbReference type="SUPFAM" id="SSF53335">
    <property type="entry name" value="S-adenosyl-L-methionine-dependent methyltransferases"/>
    <property type="match status" value="1"/>
</dbReference>
<dbReference type="PIRSF" id="PIRSF000401">
    <property type="entry name" value="RPL11_MTase"/>
    <property type="match status" value="1"/>
</dbReference>
<comment type="similarity">
    <text evidence="1">Belongs to the methyltransferase superfamily. PrmA family.</text>
</comment>
<dbReference type="AlphaFoldDB" id="A0AAV9IMD5"/>
<dbReference type="InterPro" id="IPR050078">
    <property type="entry name" value="Ribosomal_L11_MeTrfase_PrmA"/>
</dbReference>
<evidence type="ECO:0000313" key="9">
    <source>
        <dbReference type="EMBL" id="KAK4528622.1"/>
    </source>
</evidence>
<evidence type="ECO:0000256" key="1">
    <source>
        <dbReference type="ARBA" id="ARBA00009741"/>
    </source>
</evidence>
<keyword evidence="10" id="KW-1185">Reference proteome</keyword>
<evidence type="ECO:0000256" key="4">
    <source>
        <dbReference type="ARBA" id="ARBA00022679"/>
    </source>
</evidence>
<dbReference type="InterPro" id="IPR004498">
    <property type="entry name" value="Ribosomal_PrmA_MeTrfase"/>
</dbReference>
<proteinExistence type="inferred from homology"/>
<keyword evidence="4" id="KW-0808">Transferase</keyword>
<sequence>MISILLEFPRPIDIQQVSEWLMSLGACAVEVSERDAGEEAAWSAIASAHQQHLQQLESNTAWNSSRTFRVLLSSDVSPENFLMDVASVSDWNSVKVLSKVAVEEEDDWVQRVRESFQPIRIGKLYIRCPWHSAPETAKFSSENALVDMIIHPGMGFGTGEHTTTRLCLSWLQKTIRGGEKLLDYGSGSGILSIAAYLLGCELCHGVEIDLDSIRNAEENKHLNGISKNVCFYQPMEAPSLCYDIIVANILFHPLVDLAEKFAKCSRIGTQIALSGIIYSQAENLKETYQGLGFQFEDTIVEKEWCLIVGRKKESVE</sequence>
<evidence type="ECO:0000256" key="3">
    <source>
        <dbReference type="ARBA" id="ARBA00022603"/>
    </source>
</evidence>
<keyword evidence="5" id="KW-0949">S-adenosyl-L-methionine</keyword>
<evidence type="ECO:0000256" key="2">
    <source>
        <dbReference type="ARBA" id="ARBA00022490"/>
    </source>
</evidence>
<evidence type="ECO:0000313" key="10">
    <source>
        <dbReference type="Proteomes" id="UP001300502"/>
    </source>
</evidence>
<organism evidence="9 10">
    <name type="scientific">Galdieria yellowstonensis</name>
    <dbReference type="NCBI Taxonomy" id="3028027"/>
    <lineage>
        <taxon>Eukaryota</taxon>
        <taxon>Rhodophyta</taxon>
        <taxon>Bangiophyceae</taxon>
        <taxon>Galdieriales</taxon>
        <taxon>Galdieriaceae</taxon>
        <taxon>Galdieria</taxon>
    </lineage>
</organism>
<evidence type="ECO:0000256" key="7">
    <source>
        <dbReference type="ARBA" id="ARBA00041867"/>
    </source>
</evidence>
<keyword evidence="2" id="KW-0963">Cytoplasm</keyword>
<reference evidence="9 10" key="1">
    <citation type="submission" date="2022-07" db="EMBL/GenBank/DDBJ databases">
        <title>Genome-wide signatures of adaptation to extreme environments.</title>
        <authorList>
            <person name="Cho C.H."/>
            <person name="Yoon H.S."/>
        </authorList>
    </citation>
    <scope>NUCLEOTIDE SEQUENCE [LARGE SCALE GENOMIC DNA]</scope>
    <source>
        <strain evidence="9 10">108.79 E11</strain>
    </source>
</reference>
<evidence type="ECO:0000256" key="5">
    <source>
        <dbReference type="ARBA" id="ARBA00022691"/>
    </source>
</evidence>
<dbReference type="InterPro" id="IPR029063">
    <property type="entry name" value="SAM-dependent_MTases_sf"/>
</dbReference>
<dbReference type="Gene3D" id="3.40.50.150">
    <property type="entry name" value="Vaccinia Virus protein VP39"/>
    <property type="match status" value="1"/>
</dbReference>
<evidence type="ECO:0000256" key="8">
    <source>
        <dbReference type="ARBA" id="ARBA00042266"/>
    </source>
</evidence>
<dbReference type="PANTHER" id="PTHR43648">
    <property type="entry name" value="ELECTRON TRANSFER FLAVOPROTEIN BETA SUBUNIT LYSINE METHYLTRANSFERASE"/>
    <property type="match status" value="1"/>
</dbReference>
<dbReference type="Pfam" id="PF06325">
    <property type="entry name" value="PrmA"/>
    <property type="match status" value="1"/>
</dbReference>